<sequence>MKLRIGIISLFSIFLSLILLGSIKEIGRDIKYPVNTILVVTNYSGKDKNKTLATIDKAAKQANISIYKPFMSKKGELKTAKLGINDDHLNELKMLPLTGIYYVKLGTENTQFKQLLQDEKLKVQINPLQLSLVPVITFLSGVRAPSIWTLFFVFLITIYALEMLLIKSAMIYRHVGRLSTYIVDNLKIYLSSLVVVNSAFYLVFCLINGGLFHVYSQILGLMLLIMSVVMALMLCLANSLVALLVKLTDIASILKNRYINQFGALIYLISILISIIIFTLSAKSIVGSVNSLKRYHQDLTQWKVIKNYVKPNFNMDNSDYIDENHMVDHDWFLSQTKDSLRYLQSFNNDETLVYMSPSDFDGAQEAGYQNKIEHPLVTDSKLAAKMIYVSSGFIQLNQKLYPQNNYGKKQDNFLVTLYIPKKLEKDVALIKNNVLADSFAYQKIASDQVQYIIIPDGQKTFLFDQEVPYDNHFPKQVVTDRILVDINQNKVPIDDNVLAFGSEVIWRPFQNSLVKNTVLLPRLKQLKLENQLLSIDRVSQNAEIKAKNMMSQIQGGILVLLGVLISSLFVIWEYLKNQYQQHAKQLVITYLFTGHKSRAELLILSPLLLGIGGVSLYSSFLIKDRRLALLVCTIYIVEVVVIAIIHQLVLKKRESS</sequence>
<name>A0A2A5S0Y3_9LACT</name>
<dbReference type="Proteomes" id="UP000242246">
    <property type="component" value="Unassembled WGS sequence"/>
</dbReference>
<accession>A0A2A5S0Y3</accession>
<dbReference type="AlphaFoldDB" id="A0A2A5S0Y3"/>
<evidence type="ECO:0000256" key="1">
    <source>
        <dbReference type="SAM" id="Phobius"/>
    </source>
</evidence>
<evidence type="ECO:0000313" key="2">
    <source>
        <dbReference type="EMBL" id="PCS07114.1"/>
    </source>
</evidence>
<feature type="transmembrane region" description="Helical" evidence="1">
    <location>
        <begin position="601"/>
        <end position="622"/>
    </location>
</feature>
<dbReference type="EMBL" id="JXJX01000005">
    <property type="protein sequence ID" value="PCS07114.1"/>
    <property type="molecule type" value="Genomic_DNA"/>
</dbReference>
<proteinExistence type="predicted"/>
<gene>
    <name evidence="2" type="ORF">RU87_GL001167</name>
</gene>
<keyword evidence="3" id="KW-1185">Reference proteome</keyword>
<comment type="caution">
    <text evidence="2">The sequence shown here is derived from an EMBL/GenBank/DDBJ whole genome shotgun (WGS) entry which is preliminary data.</text>
</comment>
<keyword evidence="1" id="KW-0472">Membrane</keyword>
<feature type="transmembrane region" description="Helical" evidence="1">
    <location>
        <begin position="6"/>
        <end position="23"/>
    </location>
</feature>
<feature type="transmembrane region" description="Helical" evidence="1">
    <location>
        <begin position="218"/>
        <end position="245"/>
    </location>
</feature>
<feature type="transmembrane region" description="Helical" evidence="1">
    <location>
        <begin position="628"/>
        <end position="650"/>
    </location>
</feature>
<dbReference type="RefSeq" id="WP_068161526.1">
    <property type="nucleotide sequence ID" value="NZ_JXJX01000005.1"/>
</dbReference>
<keyword evidence="1" id="KW-0812">Transmembrane</keyword>
<feature type="transmembrane region" description="Helical" evidence="1">
    <location>
        <begin position="265"/>
        <end position="286"/>
    </location>
</feature>
<feature type="transmembrane region" description="Helical" evidence="1">
    <location>
        <begin position="555"/>
        <end position="575"/>
    </location>
</feature>
<feature type="transmembrane region" description="Helical" evidence="1">
    <location>
        <begin position="147"/>
        <end position="167"/>
    </location>
</feature>
<dbReference type="OrthoDB" id="2243915at2"/>
<evidence type="ECO:0000313" key="3">
    <source>
        <dbReference type="Proteomes" id="UP000242246"/>
    </source>
</evidence>
<organism evidence="2 3">
    <name type="scientific">Pseudolactococcus plantarum</name>
    <dbReference type="NCBI Taxonomy" id="1365"/>
    <lineage>
        <taxon>Bacteria</taxon>
        <taxon>Bacillati</taxon>
        <taxon>Bacillota</taxon>
        <taxon>Bacilli</taxon>
        <taxon>Lactobacillales</taxon>
        <taxon>Streptococcaceae</taxon>
        <taxon>Pseudolactococcus</taxon>
    </lineage>
</organism>
<feature type="transmembrane region" description="Helical" evidence="1">
    <location>
        <begin position="188"/>
        <end position="212"/>
    </location>
</feature>
<keyword evidence="1" id="KW-1133">Transmembrane helix</keyword>
<dbReference type="STRING" id="1348632.GCA_001591745_00691"/>
<reference evidence="2 3" key="1">
    <citation type="submission" date="2014-12" db="EMBL/GenBank/DDBJ databases">
        <title>Draft genome sequences of 10 type strains of Lactococcus.</title>
        <authorList>
            <person name="Sun Z."/>
            <person name="Zhong Z."/>
            <person name="Liu W."/>
            <person name="Zhang W."/>
            <person name="Zhang H."/>
        </authorList>
    </citation>
    <scope>NUCLEOTIDE SEQUENCE [LARGE SCALE GENOMIC DNA]</scope>
    <source>
        <strain evidence="2 3">DSM 20686</strain>
    </source>
</reference>
<evidence type="ECO:0008006" key="4">
    <source>
        <dbReference type="Google" id="ProtNLM"/>
    </source>
</evidence>
<protein>
    <recommendedName>
        <fullName evidence="4">Bacteriocin-associated integral membrane protein</fullName>
    </recommendedName>
</protein>